<protein>
    <submittedName>
        <fullName evidence="2">Selenium binding protein SBP56</fullName>
    </submittedName>
</protein>
<dbReference type="OrthoDB" id="9768634at2"/>
<reference evidence="2 3" key="1">
    <citation type="submission" date="2017-11" db="EMBL/GenBank/DDBJ databases">
        <title>Genomic Encyclopedia of Type Strains, Phase III (KMG-III): the genomes of soil and plant-associated and newly described type strains.</title>
        <authorList>
            <person name="Whitman W."/>
        </authorList>
    </citation>
    <scope>NUCLEOTIDE SEQUENCE [LARGE SCALE GENOMIC DNA]</scope>
    <source>
        <strain evidence="2 3">CGMCC 1.12274</strain>
    </source>
</reference>
<organism evidence="2 3">
    <name type="scientific">Novosphingobium kunmingense</name>
    <dbReference type="NCBI Taxonomy" id="1211806"/>
    <lineage>
        <taxon>Bacteria</taxon>
        <taxon>Pseudomonadati</taxon>
        <taxon>Pseudomonadota</taxon>
        <taxon>Alphaproteobacteria</taxon>
        <taxon>Sphingomonadales</taxon>
        <taxon>Sphingomonadaceae</taxon>
        <taxon>Novosphingobium</taxon>
    </lineage>
</organism>
<feature type="signal peptide" evidence="1">
    <location>
        <begin position="1"/>
        <end position="19"/>
    </location>
</feature>
<comment type="caution">
    <text evidence="2">The sequence shown here is derived from an EMBL/GenBank/DDBJ whole genome shotgun (WGS) entry which is preliminary data.</text>
</comment>
<evidence type="ECO:0000313" key="3">
    <source>
        <dbReference type="Proteomes" id="UP000232587"/>
    </source>
</evidence>
<gene>
    <name evidence="2" type="ORF">B0I00_2556</name>
</gene>
<dbReference type="EMBL" id="PHUF01000004">
    <property type="protein sequence ID" value="PKB14954.1"/>
    <property type="molecule type" value="Genomic_DNA"/>
</dbReference>
<proteinExistence type="predicted"/>
<keyword evidence="3" id="KW-1185">Reference proteome</keyword>
<evidence type="ECO:0000313" key="2">
    <source>
        <dbReference type="EMBL" id="PKB14954.1"/>
    </source>
</evidence>
<keyword evidence="1" id="KW-0732">Signal</keyword>
<feature type="chain" id="PRO_5014883875" evidence="1">
    <location>
        <begin position="20"/>
        <end position="408"/>
    </location>
</feature>
<sequence length="408" mass="44198">MLRALLVAILAGLSLSAVAQAPPPIRSGHYLFVWTADQAKQGNDFLAVIDADPASPAYGKLVASVGTDIKSVRIHHTEYEMPASGMLFANDHDPNQSVVFDLRDPLTPKVAVRFQSMGGYSMPHSFLRLPNGNVLASFQFADAGGHADHAAMMSGKTGGLVEIDDSGKVIRSISNSDPSLPDDGLLPYSLAILPKIDRVLVTNSPMQNPYLLSSNTYQLFRLSDLKLLGTYRLDPGPTGNGNVAPEEARVAADGSVYVQTLSCGIQRITALDTPQPIAKLVYKFPGDFCGVPTIVGRYLVQSVPNFHGFAVLDIGDPANVREVSRLTISDTFSPHWTGWDKKAKRLVVTSGRKDDRLYLLMLDDKTGALTIDETFRDIDGKAGFSFTSRQWPHGWFGEGAPHGAVFSR</sequence>
<accession>A0A2N0H7R8</accession>
<name>A0A2N0H7R8_9SPHN</name>
<dbReference type="Proteomes" id="UP000232587">
    <property type="component" value="Unassembled WGS sequence"/>
</dbReference>
<evidence type="ECO:0000256" key="1">
    <source>
        <dbReference type="SAM" id="SignalP"/>
    </source>
</evidence>
<dbReference type="AlphaFoldDB" id="A0A2N0H7R8"/>
<dbReference type="RefSeq" id="WP_100867726.1">
    <property type="nucleotide sequence ID" value="NZ_PHUF01000004.1"/>
</dbReference>
<dbReference type="SUPFAM" id="SSF75011">
    <property type="entry name" value="3-carboxy-cis,cis-mucoante lactonizing enzyme"/>
    <property type="match status" value="1"/>
</dbReference>